<protein>
    <recommendedName>
        <fullName evidence="3">Transposase (putative) YhgA-like domain-containing protein</fullName>
    </recommendedName>
</protein>
<dbReference type="Proteomes" id="UP000662939">
    <property type="component" value="Chromosome"/>
</dbReference>
<organism evidence="1 2">
    <name type="scientific">Natronoglycomyces albus</name>
    <dbReference type="NCBI Taxonomy" id="2811108"/>
    <lineage>
        <taxon>Bacteria</taxon>
        <taxon>Bacillati</taxon>
        <taxon>Actinomycetota</taxon>
        <taxon>Actinomycetes</taxon>
        <taxon>Glycomycetales</taxon>
        <taxon>Glycomycetaceae</taxon>
        <taxon>Natronoglycomyces</taxon>
    </lineage>
</organism>
<dbReference type="RefSeq" id="WP_213170936.1">
    <property type="nucleotide sequence ID" value="NZ_CP070496.1"/>
</dbReference>
<name>A0A895XPC9_9ACTN</name>
<gene>
    <name evidence="1" type="ORF">JQS30_14390</name>
</gene>
<accession>A0A895XPC9</accession>
<keyword evidence="2" id="KW-1185">Reference proteome</keyword>
<evidence type="ECO:0008006" key="3">
    <source>
        <dbReference type="Google" id="ProtNLM"/>
    </source>
</evidence>
<dbReference type="EMBL" id="CP070496">
    <property type="protein sequence ID" value="QSB04935.1"/>
    <property type="molecule type" value="Genomic_DNA"/>
</dbReference>
<evidence type="ECO:0000313" key="1">
    <source>
        <dbReference type="EMBL" id="QSB04935.1"/>
    </source>
</evidence>
<dbReference type="PANTHER" id="PTHR34613:SF1">
    <property type="entry name" value="SLL6017 PROTEIN"/>
    <property type="match status" value="1"/>
</dbReference>
<dbReference type="PANTHER" id="PTHR34613">
    <property type="entry name" value="SLL0800 PROTEIN"/>
    <property type="match status" value="1"/>
</dbReference>
<proteinExistence type="predicted"/>
<reference evidence="1" key="1">
    <citation type="submission" date="2021-02" db="EMBL/GenBank/DDBJ databases">
        <title>Natronoglycomyces albus gen. nov., sp. nov, a haloalkaliphilic actinobacterium from a soda solonchak soil.</title>
        <authorList>
            <person name="Sorokin D.Y."/>
            <person name="Khijniak T.V."/>
            <person name="Zakharycheva A.P."/>
            <person name="Boueva O.V."/>
            <person name="Ariskina E.V."/>
            <person name="Hahnke R.L."/>
            <person name="Bunk B."/>
            <person name="Sproer C."/>
            <person name="Schumann P."/>
            <person name="Evtushenko L.I."/>
            <person name="Kublanov I.V."/>
        </authorList>
    </citation>
    <scope>NUCLEOTIDE SEQUENCE</scope>
    <source>
        <strain evidence="1">DSM 106290</strain>
    </source>
</reference>
<dbReference type="AlphaFoldDB" id="A0A895XPC9"/>
<evidence type="ECO:0000313" key="2">
    <source>
        <dbReference type="Proteomes" id="UP000662939"/>
    </source>
</evidence>
<sequence>MVTYKHEMPLSFLRDDPAMGPALVQRLLKIDLPQYTSVKAASEALTTMNPAELTCDAVNVCYDSAGEAVAAVIVEVQLRRDRFKPGAWLSYLANQWRRHQVPTHVIVLCFDRATAAWAKTPLSIGHQDLVFAPWVIGPDEVPVTTESLAGSDALALTFLSALMHGHDPAHAATIIPILDHEFGGLPNDRAVEYASNALRILPEAARMVMEGIVKLEQFDYHRELLGDAANEIEARGEARGKADSLLLLLASRGLTLSESQTQSVRECTDLQRLDEWIKQAITAESPDFLDQ</sequence>
<dbReference type="KEGG" id="nav:JQS30_14390"/>